<comment type="pathway">
    <text evidence="1 8">Cofactor biosynthesis; tetrahydrofolate biosynthesis; 5,6,7,8-tetrahydrofolate from 7,8-dihydrofolate: step 1/1.</text>
</comment>
<dbReference type="PANTHER" id="PTHR48069:SF3">
    <property type="entry name" value="DIHYDROFOLATE REDUCTASE"/>
    <property type="match status" value="1"/>
</dbReference>
<dbReference type="GO" id="GO:0070401">
    <property type="term" value="F:NADP+ binding"/>
    <property type="evidence" value="ECO:0007669"/>
    <property type="project" value="UniProtKB-ARBA"/>
</dbReference>
<comment type="caution">
    <text evidence="11">The sequence shown here is derived from an EMBL/GenBank/DDBJ whole genome shotgun (WGS) entry which is preliminary data.</text>
</comment>
<dbReference type="OrthoDB" id="9804315at2"/>
<evidence type="ECO:0000256" key="3">
    <source>
        <dbReference type="ARBA" id="ARBA00012856"/>
    </source>
</evidence>
<dbReference type="SUPFAM" id="SSF53597">
    <property type="entry name" value="Dihydrofolate reductase-like"/>
    <property type="match status" value="1"/>
</dbReference>
<dbReference type="PROSITE" id="PS51330">
    <property type="entry name" value="DHFR_2"/>
    <property type="match status" value="1"/>
</dbReference>
<dbReference type="GO" id="GO:0046452">
    <property type="term" value="P:dihydrofolate metabolic process"/>
    <property type="evidence" value="ECO:0007669"/>
    <property type="project" value="TreeGrafter"/>
</dbReference>
<dbReference type="PRINTS" id="PR00070">
    <property type="entry name" value="DHFR"/>
</dbReference>
<evidence type="ECO:0000256" key="5">
    <source>
        <dbReference type="ARBA" id="ARBA00022857"/>
    </source>
</evidence>
<name>A0A0A5G9V6_9BACI</name>
<evidence type="ECO:0000313" key="11">
    <source>
        <dbReference type="EMBL" id="KGX87905.1"/>
    </source>
</evidence>
<dbReference type="Proteomes" id="UP000030401">
    <property type="component" value="Unassembled WGS sequence"/>
</dbReference>
<dbReference type="InterPro" id="IPR024072">
    <property type="entry name" value="DHFR-like_dom_sf"/>
</dbReference>
<comment type="catalytic activity">
    <reaction evidence="8">
        <text>(6S)-5,6,7,8-tetrahydrofolate + NADP(+) = 7,8-dihydrofolate + NADPH + H(+)</text>
        <dbReference type="Rhea" id="RHEA:15009"/>
        <dbReference type="ChEBI" id="CHEBI:15378"/>
        <dbReference type="ChEBI" id="CHEBI:57451"/>
        <dbReference type="ChEBI" id="CHEBI:57453"/>
        <dbReference type="ChEBI" id="CHEBI:57783"/>
        <dbReference type="ChEBI" id="CHEBI:58349"/>
        <dbReference type="EC" id="1.5.1.3"/>
    </reaction>
</comment>
<comment type="function">
    <text evidence="7 8">Key enzyme in folate metabolism. Catalyzes an essential reaction for de novo glycine and purine synthesis, and for DNA precursor synthesis.</text>
</comment>
<dbReference type="InterPro" id="IPR012259">
    <property type="entry name" value="DHFR"/>
</dbReference>
<dbReference type="UniPathway" id="UPA00077">
    <property type="reaction ID" value="UER00158"/>
</dbReference>
<sequence>MISFIVAMDQNRVIGKDNDLPWRLSEDLKFFKQKTTGNTIIMGRKTFESMNGALPNRHNVIVTTNPDYEAEGCTVIHDVEQIHKWNKEEPHIEWFVIGGSHLFKQMLPYADRMYITLIDESFTGDTYFPSFNEKEWTLTKKEQGLKNDKNPYDYYFCQYDKK</sequence>
<dbReference type="PANTHER" id="PTHR48069">
    <property type="entry name" value="DIHYDROFOLATE REDUCTASE"/>
    <property type="match status" value="1"/>
</dbReference>
<evidence type="ECO:0000256" key="8">
    <source>
        <dbReference type="PIRNR" id="PIRNR000194"/>
    </source>
</evidence>
<keyword evidence="6 8" id="KW-0560">Oxidoreductase</keyword>
<dbReference type="AlphaFoldDB" id="A0A0A5G9V6"/>
<feature type="domain" description="DHFR" evidence="10">
    <location>
        <begin position="1"/>
        <end position="161"/>
    </location>
</feature>
<evidence type="ECO:0000256" key="6">
    <source>
        <dbReference type="ARBA" id="ARBA00023002"/>
    </source>
</evidence>
<evidence type="ECO:0000256" key="9">
    <source>
        <dbReference type="RuleBase" id="RU004474"/>
    </source>
</evidence>
<reference evidence="11 12" key="1">
    <citation type="submission" date="2013-08" db="EMBL/GenBank/DDBJ databases">
        <authorList>
            <person name="Huang J."/>
            <person name="Wang G."/>
        </authorList>
    </citation>
    <scope>NUCLEOTIDE SEQUENCE [LARGE SCALE GENOMIC DNA]</scope>
    <source>
        <strain evidence="11 12">JSM 072002</strain>
    </source>
</reference>
<dbReference type="EMBL" id="AVPG01000004">
    <property type="protein sequence ID" value="KGX87905.1"/>
    <property type="molecule type" value="Genomic_DNA"/>
</dbReference>
<dbReference type="FunFam" id="3.40.430.10:FF:000001">
    <property type="entry name" value="Dihydrofolate reductase"/>
    <property type="match status" value="1"/>
</dbReference>
<dbReference type="EC" id="1.5.1.3" evidence="3 8"/>
<dbReference type="eggNOG" id="COG0262">
    <property type="taxonomic scope" value="Bacteria"/>
</dbReference>
<organism evidence="11 12">
    <name type="scientific">Pontibacillus litoralis JSM 072002</name>
    <dbReference type="NCBI Taxonomy" id="1385512"/>
    <lineage>
        <taxon>Bacteria</taxon>
        <taxon>Bacillati</taxon>
        <taxon>Bacillota</taxon>
        <taxon>Bacilli</taxon>
        <taxon>Bacillales</taxon>
        <taxon>Bacillaceae</taxon>
        <taxon>Pontibacillus</taxon>
    </lineage>
</organism>
<dbReference type="GO" id="GO:0006730">
    <property type="term" value="P:one-carbon metabolic process"/>
    <property type="evidence" value="ECO:0007669"/>
    <property type="project" value="UniProtKB-KW"/>
</dbReference>
<evidence type="ECO:0000256" key="1">
    <source>
        <dbReference type="ARBA" id="ARBA00004903"/>
    </source>
</evidence>
<dbReference type="Gene3D" id="3.40.430.10">
    <property type="entry name" value="Dihydrofolate Reductase, subunit A"/>
    <property type="match status" value="1"/>
</dbReference>
<evidence type="ECO:0000256" key="4">
    <source>
        <dbReference type="ARBA" id="ARBA00022563"/>
    </source>
</evidence>
<dbReference type="InterPro" id="IPR001796">
    <property type="entry name" value="DHFR_dom"/>
</dbReference>
<dbReference type="GO" id="GO:0046654">
    <property type="term" value="P:tetrahydrofolate biosynthetic process"/>
    <property type="evidence" value="ECO:0007669"/>
    <property type="project" value="UniProtKB-UniPathway"/>
</dbReference>
<keyword evidence="12" id="KW-1185">Reference proteome</keyword>
<dbReference type="GO" id="GO:0004146">
    <property type="term" value="F:dihydrofolate reductase activity"/>
    <property type="evidence" value="ECO:0007669"/>
    <property type="project" value="UniProtKB-EC"/>
</dbReference>
<keyword evidence="5 8" id="KW-0521">NADP</keyword>
<dbReference type="GO" id="GO:0046655">
    <property type="term" value="P:folic acid metabolic process"/>
    <property type="evidence" value="ECO:0007669"/>
    <property type="project" value="TreeGrafter"/>
</dbReference>
<dbReference type="GO" id="GO:0005829">
    <property type="term" value="C:cytosol"/>
    <property type="evidence" value="ECO:0007669"/>
    <property type="project" value="TreeGrafter"/>
</dbReference>
<comment type="similarity">
    <text evidence="2 8 9">Belongs to the dihydrofolate reductase family.</text>
</comment>
<dbReference type="InterPro" id="IPR017925">
    <property type="entry name" value="DHFR_CS"/>
</dbReference>
<dbReference type="PROSITE" id="PS00075">
    <property type="entry name" value="DHFR_1"/>
    <property type="match status" value="1"/>
</dbReference>
<evidence type="ECO:0000256" key="2">
    <source>
        <dbReference type="ARBA" id="ARBA00009539"/>
    </source>
</evidence>
<dbReference type="PIRSF" id="PIRSF000194">
    <property type="entry name" value="DHFR"/>
    <property type="match status" value="1"/>
</dbReference>
<evidence type="ECO:0000259" key="10">
    <source>
        <dbReference type="PROSITE" id="PS51330"/>
    </source>
</evidence>
<gene>
    <name evidence="11" type="ORF">N784_12420</name>
</gene>
<evidence type="ECO:0000313" key="12">
    <source>
        <dbReference type="Proteomes" id="UP000030401"/>
    </source>
</evidence>
<accession>A0A0A5G9V6</accession>
<dbReference type="RefSeq" id="WP_036832825.1">
    <property type="nucleotide sequence ID" value="NZ_AVPG01000004.1"/>
</dbReference>
<proteinExistence type="inferred from homology"/>
<dbReference type="Pfam" id="PF00186">
    <property type="entry name" value="DHFR_1"/>
    <property type="match status" value="1"/>
</dbReference>
<evidence type="ECO:0000256" key="7">
    <source>
        <dbReference type="ARBA" id="ARBA00025067"/>
    </source>
</evidence>
<dbReference type="STRING" id="1385512.N784_12420"/>
<keyword evidence="4 8" id="KW-0554">One-carbon metabolism</keyword>
<protein>
    <recommendedName>
        <fullName evidence="3 8">Dihydrofolate reductase</fullName>
        <ecNumber evidence="3 8">1.5.1.3</ecNumber>
    </recommendedName>
</protein>
<dbReference type="CDD" id="cd00209">
    <property type="entry name" value="DHFR"/>
    <property type="match status" value="1"/>
</dbReference>